<dbReference type="CDD" id="cd04196">
    <property type="entry name" value="GT_2_like_d"/>
    <property type="match status" value="1"/>
</dbReference>
<dbReference type="InterPro" id="IPR029044">
    <property type="entry name" value="Nucleotide-diphossugar_trans"/>
</dbReference>
<dbReference type="PANTHER" id="PTHR43685:SF2">
    <property type="entry name" value="GLYCOSYLTRANSFERASE 2-LIKE DOMAIN-CONTAINING PROTEIN"/>
    <property type="match status" value="1"/>
</dbReference>
<dbReference type="Gene3D" id="3.90.550.10">
    <property type="entry name" value="Spore Coat Polysaccharide Biosynthesis Protein SpsA, Chain A"/>
    <property type="match status" value="1"/>
</dbReference>
<gene>
    <name evidence="2" type="ORF">I6H70_14875</name>
</gene>
<dbReference type="EMBL" id="CP067013">
    <property type="protein sequence ID" value="QQN52894.1"/>
    <property type="molecule type" value="Genomic_DNA"/>
</dbReference>
<dbReference type="Pfam" id="PF00535">
    <property type="entry name" value="Glycos_transf_2"/>
    <property type="match status" value="1"/>
</dbReference>
<evidence type="ECO:0000313" key="3">
    <source>
        <dbReference type="Proteomes" id="UP000595933"/>
    </source>
</evidence>
<dbReference type="SUPFAM" id="SSF53448">
    <property type="entry name" value="Nucleotide-diphospho-sugar transferases"/>
    <property type="match status" value="1"/>
</dbReference>
<accession>A0A9X7V9M2</accession>
<evidence type="ECO:0000313" key="2">
    <source>
        <dbReference type="EMBL" id="QQN52894.1"/>
    </source>
</evidence>
<dbReference type="AlphaFoldDB" id="A0A9X7V9M2"/>
<feature type="domain" description="Glycosyltransferase 2-like" evidence="1">
    <location>
        <begin position="16"/>
        <end position="149"/>
    </location>
</feature>
<dbReference type="InterPro" id="IPR050834">
    <property type="entry name" value="Glycosyltransf_2"/>
</dbReference>
<organism evidence="2 3">
    <name type="scientific">Stutzerimonas balearica</name>
    <dbReference type="NCBI Taxonomy" id="74829"/>
    <lineage>
        <taxon>Bacteria</taxon>
        <taxon>Pseudomonadati</taxon>
        <taxon>Pseudomonadota</taxon>
        <taxon>Gammaproteobacteria</taxon>
        <taxon>Pseudomonadales</taxon>
        <taxon>Pseudomonadaceae</taxon>
        <taxon>Stutzerimonas</taxon>
    </lineage>
</organism>
<dbReference type="InterPro" id="IPR001173">
    <property type="entry name" value="Glyco_trans_2-like"/>
</dbReference>
<dbReference type="RefSeq" id="WP_200294202.1">
    <property type="nucleotide sequence ID" value="NZ_DAMAUZ010000004.1"/>
</dbReference>
<dbReference type="PANTHER" id="PTHR43685">
    <property type="entry name" value="GLYCOSYLTRANSFERASE"/>
    <property type="match status" value="1"/>
</dbReference>
<evidence type="ECO:0000259" key="1">
    <source>
        <dbReference type="Pfam" id="PF00535"/>
    </source>
</evidence>
<reference evidence="2 3" key="1">
    <citation type="submission" date="2020-12" db="EMBL/GenBank/DDBJ databases">
        <title>FDA dAtabase for Regulatory Grade micrObial Sequences (FDA-ARGOS): Supporting development and validation of Infectious Disease Dx tests.</title>
        <authorList>
            <person name="Sproer C."/>
            <person name="Gronow S."/>
            <person name="Severitt S."/>
            <person name="Schroder I."/>
            <person name="Tallon L."/>
            <person name="Sadzewicz L."/>
            <person name="Zhao X."/>
            <person name="Boylan J."/>
            <person name="Ott S."/>
            <person name="Bowen H."/>
            <person name="Vavikolanu K."/>
            <person name="Mehta A."/>
            <person name="Aluvathingal J."/>
            <person name="Nadendla S."/>
            <person name="Lowell S."/>
            <person name="Myers T."/>
            <person name="Yan Y."/>
            <person name="Sichtig H."/>
        </authorList>
    </citation>
    <scope>NUCLEOTIDE SEQUENCE [LARGE SCALE GENOMIC DNA]</scope>
    <source>
        <strain evidence="2 3">FDAARGOS_1013</strain>
    </source>
</reference>
<dbReference type="Proteomes" id="UP000595933">
    <property type="component" value="Chromosome"/>
</dbReference>
<sequence length="315" mass="35441">MASTAAPLEGEPRVAILLTTYNGEKFLSEQLDSIAGQTHRNWVLFASDDGSTDATLDILTQFQREQGTERVHLLQGPREGFAQNFLSLIRNPEIIADYFAFCDQDDVWFAHKIERAVLRLAPHKAIPAVYCSRTRLINEDGRVIGYSTRFERAPSFRNALVQSLAGANTMLLNQAARELLGKIPVSAPVVSHDWICYLLISGSGGTVIYDAEPSVDYRQHGDNLMGANTTLHDRLVRVRRMFSGTFRQWNQDNVFTLRQCLDSLDERSRRTVMLFEDARQAGLPRRFYLLKKAGVYRQTTFGTVGLILAASIGRL</sequence>
<proteinExistence type="predicted"/>
<name>A0A9X7V9M2_9GAMM</name>
<protein>
    <submittedName>
        <fullName evidence="2">Glycosyltransferase family 2 protein</fullName>
    </submittedName>
</protein>